<dbReference type="Proteomes" id="UP000032544">
    <property type="component" value="Unassembled WGS sequence"/>
</dbReference>
<dbReference type="AlphaFoldDB" id="A0A0D8JBT0"/>
<sequence>MFNIAILGCGKVAHLHAKAIQNIPNARLSGVWSRTPETAKSFASKYNIEAFTDISKLVSDKKIDLVIVCTPHPFHLGPTLQAAEAGANVLVEKPLASTLADSDQMINASKKHGVKLGVISQRRWYEPAKRIKTAIDDGKIGKPVFGTVNMLGWRDKAYYDSDAWRGTWKMEGGGVLVNQAPHQLDILLWYMGEIDEVYGVSKNLNHPYIEVEDTAVAIIKFKNGGIGNIIVSNSTKPGIYGKVHVHGDNGASVGVQTDEGAMFIAGMSGILEPPVNDIWTVPGEEQYLDQWKKEDAAFFQSVDPTVYYMEKQIEDFLESLSHNTDPLVSGEEGRKTVELFTAIYRSTRDNRPVKFPLQPETGRNDMDGRLV</sequence>
<dbReference type="SUPFAM" id="SSF55347">
    <property type="entry name" value="Glyceraldehyde-3-phosphate dehydrogenase-like, C-terminal domain"/>
    <property type="match status" value="1"/>
</dbReference>
<name>A0A0D8JBT0_9BACT</name>
<dbReference type="InterPro" id="IPR055170">
    <property type="entry name" value="GFO_IDH_MocA-like_dom"/>
</dbReference>
<proteinExistence type="predicted"/>
<dbReference type="SUPFAM" id="SSF51735">
    <property type="entry name" value="NAD(P)-binding Rossmann-fold domains"/>
    <property type="match status" value="1"/>
</dbReference>
<evidence type="ECO:0000256" key="1">
    <source>
        <dbReference type="SAM" id="MobiDB-lite"/>
    </source>
</evidence>
<dbReference type="PANTHER" id="PTHR43249:SF1">
    <property type="entry name" value="D-GLUCOSIDE 3-DEHYDROGENASE"/>
    <property type="match status" value="1"/>
</dbReference>
<feature type="region of interest" description="Disordered" evidence="1">
    <location>
        <begin position="352"/>
        <end position="371"/>
    </location>
</feature>
<dbReference type="Pfam" id="PF01408">
    <property type="entry name" value="GFO_IDH_MocA"/>
    <property type="match status" value="1"/>
</dbReference>
<evidence type="ECO:0000313" key="5">
    <source>
        <dbReference type="Proteomes" id="UP000032544"/>
    </source>
</evidence>
<feature type="domain" description="Gfo/Idh/MocA-like oxidoreductase N-terminal" evidence="2">
    <location>
        <begin position="2"/>
        <end position="118"/>
    </location>
</feature>
<dbReference type="Gene3D" id="3.30.360.10">
    <property type="entry name" value="Dihydrodipicolinate Reductase, domain 2"/>
    <property type="match status" value="1"/>
</dbReference>
<dbReference type="InterPro" id="IPR000683">
    <property type="entry name" value="Gfo/Idh/MocA-like_OxRdtase_N"/>
</dbReference>
<reference evidence="4 5" key="1">
    <citation type="submission" date="2014-09" db="EMBL/GenBank/DDBJ databases">
        <title>Draft Genome Sequence of Draconibacterium sp. JN14CK-3.</title>
        <authorList>
            <person name="Dong C."/>
            <person name="Lai Q."/>
            <person name="Shao Z."/>
        </authorList>
    </citation>
    <scope>NUCLEOTIDE SEQUENCE [LARGE SCALE GENOMIC DNA]</scope>
    <source>
        <strain evidence="4 5">JN14CK-3</strain>
    </source>
</reference>
<gene>
    <name evidence="4" type="ORF">LH29_02360</name>
</gene>
<accession>A0A0D8JBT0</accession>
<protein>
    <submittedName>
        <fullName evidence="4">Oxidoreductase</fullName>
    </submittedName>
</protein>
<organism evidence="4 5">
    <name type="scientific">Draconibacterium sediminis</name>
    <dbReference type="NCBI Taxonomy" id="1544798"/>
    <lineage>
        <taxon>Bacteria</taxon>
        <taxon>Pseudomonadati</taxon>
        <taxon>Bacteroidota</taxon>
        <taxon>Bacteroidia</taxon>
        <taxon>Marinilabiliales</taxon>
        <taxon>Prolixibacteraceae</taxon>
        <taxon>Draconibacterium</taxon>
    </lineage>
</organism>
<evidence type="ECO:0000259" key="2">
    <source>
        <dbReference type="Pfam" id="PF01408"/>
    </source>
</evidence>
<dbReference type="GO" id="GO:0000166">
    <property type="term" value="F:nucleotide binding"/>
    <property type="evidence" value="ECO:0007669"/>
    <property type="project" value="InterPro"/>
</dbReference>
<dbReference type="InterPro" id="IPR036291">
    <property type="entry name" value="NAD(P)-bd_dom_sf"/>
</dbReference>
<evidence type="ECO:0000313" key="4">
    <source>
        <dbReference type="EMBL" id="KJF44367.1"/>
    </source>
</evidence>
<dbReference type="OrthoDB" id="9815825at2"/>
<keyword evidence="5" id="KW-1185">Reference proteome</keyword>
<dbReference type="Pfam" id="PF22725">
    <property type="entry name" value="GFO_IDH_MocA_C3"/>
    <property type="match status" value="1"/>
</dbReference>
<comment type="caution">
    <text evidence="4">The sequence shown here is derived from an EMBL/GenBank/DDBJ whole genome shotgun (WGS) entry which is preliminary data.</text>
</comment>
<feature type="compositionally biased region" description="Basic and acidic residues" evidence="1">
    <location>
        <begin position="362"/>
        <end position="371"/>
    </location>
</feature>
<dbReference type="Gene3D" id="3.40.50.720">
    <property type="entry name" value="NAD(P)-binding Rossmann-like Domain"/>
    <property type="match status" value="1"/>
</dbReference>
<dbReference type="PANTHER" id="PTHR43249">
    <property type="entry name" value="UDP-N-ACETYL-2-AMINO-2-DEOXY-D-GLUCURONATE OXIDASE"/>
    <property type="match status" value="1"/>
</dbReference>
<dbReference type="EMBL" id="JRHC01000001">
    <property type="protein sequence ID" value="KJF44367.1"/>
    <property type="molecule type" value="Genomic_DNA"/>
</dbReference>
<dbReference type="InterPro" id="IPR052515">
    <property type="entry name" value="Gfo/Idh/MocA_Oxidoreductase"/>
</dbReference>
<dbReference type="PATRIC" id="fig|1544798.3.peg.491"/>
<feature type="domain" description="GFO/IDH/MocA-like oxidoreductase" evidence="3">
    <location>
        <begin position="130"/>
        <end position="251"/>
    </location>
</feature>
<evidence type="ECO:0000259" key="3">
    <source>
        <dbReference type="Pfam" id="PF22725"/>
    </source>
</evidence>
<dbReference type="STRING" id="1544798.LH29_02360"/>